<dbReference type="AlphaFoldDB" id="A0A552U960"/>
<dbReference type="EMBL" id="VJWA01000002">
    <property type="protein sequence ID" value="TRW14719.1"/>
    <property type="molecule type" value="Genomic_DNA"/>
</dbReference>
<reference evidence="10 11" key="1">
    <citation type="submission" date="2019-07" db="EMBL/GenBank/DDBJ databases">
        <title>Novel species isolated from glacier.</title>
        <authorList>
            <person name="Liu Q."/>
            <person name="Xin Y.-H."/>
        </authorList>
    </citation>
    <scope>NUCLEOTIDE SEQUENCE [LARGE SCALE GENOMIC DNA]</scope>
    <source>
        <strain evidence="10 11">LB1R16</strain>
    </source>
</reference>
<evidence type="ECO:0000256" key="8">
    <source>
        <dbReference type="SAM" id="Phobius"/>
    </source>
</evidence>
<protein>
    <recommendedName>
        <fullName evidence="9">Pycsar effector protein domain-containing protein</fullName>
    </recommendedName>
</protein>
<dbReference type="Pfam" id="PF18967">
    <property type="entry name" value="PycTM"/>
    <property type="match status" value="1"/>
</dbReference>
<evidence type="ECO:0000256" key="5">
    <source>
        <dbReference type="ARBA" id="ARBA00022989"/>
    </source>
</evidence>
<keyword evidence="4" id="KW-0547">Nucleotide-binding</keyword>
<comment type="caution">
    <text evidence="10">The sequence shown here is derived from an EMBL/GenBank/DDBJ whole genome shotgun (WGS) entry which is preliminary data.</text>
</comment>
<dbReference type="GO" id="GO:0000166">
    <property type="term" value="F:nucleotide binding"/>
    <property type="evidence" value="ECO:0007669"/>
    <property type="project" value="UniProtKB-KW"/>
</dbReference>
<feature type="transmembrane region" description="Helical" evidence="8">
    <location>
        <begin position="146"/>
        <end position="168"/>
    </location>
</feature>
<keyword evidence="3 8" id="KW-0812">Transmembrane</keyword>
<evidence type="ECO:0000259" key="9">
    <source>
        <dbReference type="Pfam" id="PF18967"/>
    </source>
</evidence>
<evidence type="ECO:0000313" key="10">
    <source>
        <dbReference type="EMBL" id="TRW14719.1"/>
    </source>
</evidence>
<dbReference type="RefSeq" id="WP_144237925.1">
    <property type="nucleotide sequence ID" value="NZ_VJWA01000002.1"/>
</dbReference>
<name>A0A552U960_9SPHN</name>
<dbReference type="Proteomes" id="UP000317894">
    <property type="component" value="Unassembled WGS sequence"/>
</dbReference>
<comment type="subcellular location">
    <subcellularLocation>
        <location evidence="1">Cell membrane</location>
    </subcellularLocation>
</comment>
<gene>
    <name evidence="10" type="ORF">FMM06_13615</name>
</gene>
<keyword evidence="11" id="KW-1185">Reference proteome</keyword>
<dbReference type="InterPro" id="IPR043760">
    <property type="entry name" value="PycTM_dom"/>
</dbReference>
<feature type="transmembrane region" description="Helical" evidence="8">
    <location>
        <begin position="23"/>
        <end position="48"/>
    </location>
</feature>
<proteinExistence type="predicted"/>
<evidence type="ECO:0000256" key="4">
    <source>
        <dbReference type="ARBA" id="ARBA00022741"/>
    </source>
</evidence>
<keyword evidence="6" id="KW-0051">Antiviral defense</keyword>
<dbReference type="GO" id="GO:0051607">
    <property type="term" value="P:defense response to virus"/>
    <property type="evidence" value="ECO:0007669"/>
    <property type="project" value="UniProtKB-KW"/>
</dbReference>
<evidence type="ECO:0000313" key="11">
    <source>
        <dbReference type="Proteomes" id="UP000317894"/>
    </source>
</evidence>
<feature type="domain" description="Pycsar effector protein" evidence="9">
    <location>
        <begin position="14"/>
        <end position="163"/>
    </location>
</feature>
<organism evidence="10 11">
    <name type="scientific">Glacieibacterium frigidum</name>
    <dbReference type="NCBI Taxonomy" id="2593303"/>
    <lineage>
        <taxon>Bacteria</taxon>
        <taxon>Pseudomonadati</taxon>
        <taxon>Pseudomonadota</taxon>
        <taxon>Alphaproteobacteria</taxon>
        <taxon>Sphingomonadales</taxon>
        <taxon>Sphingosinicellaceae</taxon>
        <taxon>Glacieibacterium</taxon>
    </lineage>
</organism>
<evidence type="ECO:0000256" key="2">
    <source>
        <dbReference type="ARBA" id="ARBA00022475"/>
    </source>
</evidence>
<dbReference type="GO" id="GO:0005886">
    <property type="term" value="C:plasma membrane"/>
    <property type="evidence" value="ECO:0007669"/>
    <property type="project" value="UniProtKB-SubCell"/>
</dbReference>
<keyword evidence="2" id="KW-1003">Cell membrane</keyword>
<evidence type="ECO:0000256" key="6">
    <source>
        <dbReference type="ARBA" id="ARBA00023118"/>
    </source>
</evidence>
<evidence type="ECO:0000256" key="3">
    <source>
        <dbReference type="ARBA" id="ARBA00022692"/>
    </source>
</evidence>
<keyword evidence="5 8" id="KW-1133">Transmembrane helix</keyword>
<feature type="transmembrane region" description="Helical" evidence="8">
    <location>
        <begin position="60"/>
        <end position="79"/>
    </location>
</feature>
<keyword evidence="7 8" id="KW-0472">Membrane</keyword>
<sequence length="169" mass="18013">MDDEGGSASDAIYLLRTMQQHHVALSAMADTKANILIGATLVLFALIVREGATIGMSVPLLILATTSFVAASLCVLAVIPSIGTPKRASAPNMLFFGSFANHDEAGFLKSMAPILADNATLHKAMLRDIHQLGCVLKHKKYKYLAWGYRVFIAGLAITLVAFAVQQVVG</sequence>
<evidence type="ECO:0000256" key="1">
    <source>
        <dbReference type="ARBA" id="ARBA00004236"/>
    </source>
</evidence>
<evidence type="ECO:0000256" key="7">
    <source>
        <dbReference type="ARBA" id="ARBA00023136"/>
    </source>
</evidence>
<dbReference type="OrthoDB" id="338959at2"/>
<accession>A0A552U960</accession>